<dbReference type="EMBL" id="MU005580">
    <property type="protein sequence ID" value="KAF2684754.1"/>
    <property type="molecule type" value="Genomic_DNA"/>
</dbReference>
<proteinExistence type="predicted"/>
<accession>A0A6G1J2K3</accession>
<feature type="compositionally biased region" description="Low complexity" evidence="1">
    <location>
        <begin position="317"/>
        <end position="333"/>
    </location>
</feature>
<dbReference type="Proteomes" id="UP000799291">
    <property type="component" value="Unassembled WGS sequence"/>
</dbReference>
<feature type="compositionally biased region" description="Polar residues" evidence="1">
    <location>
        <begin position="392"/>
        <end position="402"/>
    </location>
</feature>
<feature type="region of interest" description="Disordered" evidence="1">
    <location>
        <begin position="236"/>
        <end position="418"/>
    </location>
</feature>
<evidence type="ECO:0000313" key="3">
    <source>
        <dbReference type="Proteomes" id="UP000799291"/>
    </source>
</evidence>
<sequence>MDILAANDQENVVRNLQAGPAGKSLNAGLKGFNAKTPGNKALKTPFKVPLNDENVVHKAGKSVLKTNGKRNENLLKTVQKDGKLDANAFVTPAGPRTRAPLGMKTTNAKARAFQTPAPLTASAKTQKLSPRLRRPKVKVHQPEVEDEEDDVPEVEYMPPKEVPLPDDMDDYLPRDWKFPMFEGKNFTRGIWEAYHNPMEDDGRTRLQREFEEGLERDKKKRDEVFDKQFAEQWEKDQAEVTRYFGGESSKKAAPKPAIKPADTRRKATGPSTLKARSAASALSGPPKPSFAAPTAAAKSRVPTGLAASRKPTKPVVAPSATRHATATAASKSTIGYAQGRATHTGTTPRKPLSNVTKPGPSATAARQPAASTSFHNRNASSSTAPKPRGAFSRSSSTSTNATLVAPPQEEQSYRTTEEVEREIEALFLQGSDDEDVDAWVNSFASQLGGGDPIDEDLKDFQLQLPEGL</sequence>
<name>A0A6G1J2K3_9PLEO</name>
<reference evidence="2" key="1">
    <citation type="journal article" date="2020" name="Stud. Mycol.">
        <title>101 Dothideomycetes genomes: a test case for predicting lifestyles and emergence of pathogens.</title>
        <authorList>
            <person name="Haridas S."/>
            <person name="Albert R."/>
            <person name="Binder M."/>
            <person name="Bloem J."/>
            <person name="Labutti K."/>
            <person name="Salamov A."/>
            <person name="Andreopoulos B."/>
            <person name="Baker S."/>
            <person name="Barry K."/>
            <person name="Bills G."/>
            <person name="Bluhm B."/>
            <person name="Cannon C."/>
            <person name="Castanera R."/>
            <person name="Culley D."/>
            <person name="Daum C."/>
            <person name="Ezra D."/>
            <person name="Gonzalez J."/>
            <person name="Henrissat B."/>
            <person name="Kuo A."/>
            <person name="Liang C."/>
            <person name="Lipzen A."/>
            <person name="Lutzoni F."/>
            <person name="Magnuson J."/>
            <person name="Mondo S."/>
            <person name="Nolan M."/>
            <person name="Ohm R."/>
            <person name="Pangilinan J."/>
            <person name="Park H.-J."/>
            <person name="Ramirez L."/>
            <person name="Alfaro M."/>
            <person name="Sun H."/>
            <person name="Tritt A."/>
            <person name="Yoshinaga Y."/>
            <person name="Zwiers L.-H."/>
            <person name="Turgeon B."/>
            <person name="Goodwin S."/>
            <person name="Spatafora J."/>
            <person name="Crous P."/>
            <person name="Grigoriev I."/>
        </authorList>
    </citation>
    <scope>NUCLEOTIDE SEQUENCE</scope>
    <source>
        <strain evidence="2">CBS 122367</strain>
    </source>
</reference>
<feature type="compositionally biased region" description="Basic residues" evidence="1">
    <location>
        <begin position="130"/>
        <end position="139"/>
    </location>
</feature>
<gene>
    <name evidence="2" type="ORF">K458DRAFT_302057</name>
</gene>
<dbReference type="AlphaFoldDB" id="A0A6G1J2K3"/>
<keyword evidence="3" id="KW-1185">Reference proteome</keyword>
<evidence type="ECO:0000313" key="2">
    <source>
        <dbReference type="EMBL" id="KAF2684754.1"/>
    </source>
</evidence>
<dbReference type="OrthoDB" id="5327145at2759"/>
<feature type="compositionally biased region" description="Polar residues" evidence="1">
    <location>
        <begin position="369"/>
        <end position="384"/>
    </location>
</feature>
<feature type="region of interest" description="Disordered" evidence="1">
    <location>
        <begin position="118"/>
        <end position="152"/>
    </location>
</feature>
<protein>
    <submittedName>
        <fullName evidence="2">Uncharacterized protein</fullName>
    </submittedName>
</protein>
<organism evidence="2 3">
    <name type="scientific">Lentithecium fluviatile CBS 122367</name>
    <dbReference type="NCBI Taxonomy" id="1168545"/>
    <lineage>
        <taxon>Eukaryota</taxon>
        <taxon>Fungi</taxon>
        <taxon>Dikarya</taxon>
        <taxon>Ascomycota</taxon>
        <taxon>Pezizomycotina</taxon>
        <taxon>Dothideomycetes</taxon>
        <taxon>Pleosporomycetidae</taxon>
        <taxon>Pleosporales</taxon>
        <taxon>Massarineae</taxon>
        <taxon>Lentitheciaceae</taxon>
        <taxon>Lentithecium</taxon>
    </lineage>
</organism>
<evidence type="ECO:0000256" key="1">
    <source>
        <dbReference type="SAM" id="MobiDB-lite"/>
    </source>
</evidence>